<gene>
    <name evidence="3" type="ORF">QQX02_05740</name>
</gene>
<reference evidence="3" key="1">
    <citation type="submission" date="2023-06" db="EMBL/GenBank/DDBJ databases">
        <title>Egi l300058.</title>
        <authorList>
            <person name="Gao L."/>
            <person name="Fang B.-Z."/>
            <person name="Li W.-J."/>
        </authorList>
    </citation>
    <scope>NUCLEOTIDE SEQUENCE</scope>
    <source>
        <strain evidence="3">EGI L300058</strain>
    </source>
</reference>
<feature type="compositionally biased region" description="Pro residues" evidence="1">
    <location>
        <begin position="37"/>
        <end position="46"/>
    </location>
</feature>
<protein>
    <recommendedName>
        <fullName evidence="5">DUF4190 domain-containing protein</fullName>
    </recommendedName>
</protein>
<evidence type="ECO:0000256" key="2">
    <source>
        <dbReference type="SAM" id="Phobius"/>
    </source>
</evidence>
<feature type="transmembrane region" description="Helical" evidence="2">
    <location>
        <begin position="107"/>
        <end position="126"/>
    </location>
</feature>
<keyword evidence="2" id="KW-0812">Transmembrane</keyword>
<dbReference type="RefSeq" id="WP_301141812.1">
    <property type="nucleotide sequence ID" value="NZ_JAUHQA010000001.1"/>
</dbReference>
<feature type="region of interest" description="Disordered" evidence="1">
    <location>
        <begin position="1"/>
        <end position="62"/>
    </location>
</feature>
<feature type="transmembrane region" description="Helical" evidence="2">
    <location>
        <begin position="138"/>
        <end position="164"/>
    </location>
</feature>
<evidence type="ECO:0000256" key="1">
    <source>
        <dbReference type="SAM" id="MobiDB-lite"/>
    </source>
</evidence>
<proteinExistence type="predicted"/>
<sequence>MTQRPEDESSARASAPDAGPLVPPDDWTVAPGVGPATPSPVPPPQFGAPAGATDGGRGSRREQLPSIEGLTFDRARELNSRAVIGMVLSGIAVVSVLAWFAGAPTPLLLTVAAAIGGTVMGLRGWGAARQGFASNGGLGLAAAAVGVLALTGVVVIYALVIAAIGQLTG</sequence>
<dbReference type="Proteomes" id="UP001172708">
    <property type="component" value="Unassembled WGS sequence"/>
</dbReference>
<feature type="compositionally biased region" description="Basic and acidic residues" evidence="1">
    <location>
        <begin position="1"/>
        <end position="10"/>
    </location>
</feature>
<feature type="transmembrane region" description="Helical" evidence="2">
    <location>
        <begin position="82"/>
        <end position="101"/>
    </location>
</feature>
<evidence type="ECO:0000313" key="4">
    <source>
        <dbReference type="Proteomes" id="UP001172708"/>
    </source>
</evidence>
<keyword evidence="4" id="KW-1185">Reference proteome</keyword>
<evidence type="ECO:0008006" key="5">
    <source>
        <dbReference type="Google" id="ProtNLM"/>
    </source>
</evidence>
<keyword evidence="2" id="KW-0472">Membrane</keyword>
<comment type="caution">
    <text evidence="3">The sequence shown here is derived from an EMBL/GenBank/DDBJ whole genome shotgun (WGS) entry which is preliminary data.</text>
</comment>
<dbReference type="EMBL" id="JAUHQA010000001">
    <property type="protein sequence ID" value="MDN4480421.1"/>
    <property type="molecule type" value="Genomic_DNA"/>
</dbReference>
<organism evidence="3 4">
    <name type="scientific">Demequina muriae</name>
    <dbReference type="NCBI Taxonomy" id="3051664"/>
    <lineage>
        <taxon>Bacteria</taxon>
        <taxon>Bacillati</taxon>
        <taxon>Actinomycetota</taxon>
        <taxon>Actinomycetes</taxon>
        <taxon>Micrococcales</taxon>
        <taxon>Demequinaceae</taxon>
        <taxon>Demequina</taxon>
    </lineage>
</organism>
<name>A0ABT8GHJ2_9MICO</name>
<evidence type="ECO:0000313" key="3">
    <source>
        <dbReference type="EMBL" id="MDN4480421.1"/>
    </source>
</evidence>
<keyword evidence="2" id="KW-1133">Transmembrane helix</keyword>
<accession>A0ABT8GHJ2</accession>